<keyword evidence="1" id="KW-1133">Transmembrane helix</keyword>
<evidence type="ECO:0000313" key="3">
    <source>
        <dbReference type="Proteomes" id="UP000008553"/>
    </source>
</evidence>
<dbReference type="PaxDb" id="73239-Q7R932"/>
<proteinExistence type="predicted"/>
<evidence type="ECO:0000256" key="1">
    <source>
        <dbReference type="SAM" id="Phobius"/>
    </source>
</evidence>
<comment type="caution">
    <text evidence="2">The sequence shown here is derived from an EMBL/GenBank/DDBJ whole genome shotgun (WGS) entry which is preliminary data.</text>
</comment>
<accession>Q7R932</accession>
<sequence length="359" mass="41975">MYIHFYNIVMQNVSKNAFLVLNASYIYLIKSVLNNPLFKEVCKRFKNVWDDFADKLDSSGKYQFNDNNKFSNNYCNDIELSDHLCDNISQSDLNKISAGCLYLLDEFIKDCNVVSSPAKNSINMVDYILIWLIYMLNLKESEKDNTTCFYSTYIYYCDKYKTKINGFTDYDDYKDLIDKKNVFGMDSNDVSKFYEAFKLLCEMYTEFDENASNCTKCSEKANEFVKAYEKLNDPNNAKYIGYCQAFSTLSNDYKNLKNKYKNYDFLLEIDTTETDAKCSEQTSKKNNVTGSEQSYGEFSEVTLSELSLVSKLFIVLSIFGAIPIFLGIAYKYSLFGFRKRFQKQKLREKLKNVKKRMNH</sequence>
<dbReference type="InterPro" id="IPR006477">
    <property type="entry name" value="Yir_bir_cir"/>
</dbReference>
<dbReference type="AlphaFoldDB" id="Q7R932"/>
<dbReference type="Pfam" id="PF06022">
    <property type="entry name" value="Cir_Bir_Yir"/>
    <property type="match status" value="1"/>
</dbReference>
<name>Q7R932_PLAYO</name>
<keyword evidence="1" id="KW-0812">Transmembrane</keyword>
<dbReference type="EMBL" id="AABL01002496">
    <property type="protein sequence ID" value="EAA19380.1"/>
    <property type="molecule type" value="Genomic_DNA"/>
</dbReference>
<dbReference type="Proteomes" id="UP000008553">
    <property type="component" value="Unassembled WGS sequence"/>
</dbReference>
<protein>
    <submittedName>
        <fullName evidence="2">Yir4 protein</fullName>
    </submittedName>
</protein>
<reference evidence="2 3" key="1">
    <citation type="journal article" date="2002" name="Nature">
        <title>Genome sequence and comparative analysis of the model rodent malaria parasite Plasmodium yoelii yoelii.</title>
        <authorList>
            <person name="Carlton J.M."/>
            <person name="Angiuoli S.V."/>
            <person name="Suh B.B."/>
            <person name="Kooij T.W."/>
            <person name="Pertea M."/>
            <person name="Silva J.C."/>
            <person name="Ermolaeva M.D."/>
            <person name="Allen J.E."/>
            <person name="Selengut J.D."/>
            <person name="Koo H.L."/>
            <person name="Peterson J.D."/>
            <person name="Pop M."/>
            <person name="Kosack D.S."/>
            <person name="Shumway M.F."/>
            <person name="Bidwell S.L."/>
            <person name="Shallom S.J."/>
            <person name="van Aken S.E."/>
            <person name="Riedmuller S.B."/>
            <person name="Feldblyum T.V."/>
            <person name="Cho J.K."/>
            <person name="Quackenbush J."/>
            <person name="Sedegah M."/>
            <person name="Shoaibi A."/>
            <person name="Cummings L.M."/>
            <person name="Florens L."/>
            <person name="Yates J.R."/>
            <person name="Raine J.D."/>
            <person name="Sinden R.E."/>
            <person name="Harris M.A."/>
            <person name="Cunningham D.A."/>
            <person name="Preiser P.R."/>
            <person name="Bergman L.W."/>
            <person name="Vaidya A.B."/>
            <person name="van Lin L.H."/>
            <person name="Janse C.J."/>
            <person name="Waters A.P."/>
            <person name="Smith H.O."/>
            <person name="White O.R."/>
            <person name="Salzberg S.L."/>
            <person name="Venter J.C."/>
            <person name="Fraser C.M."/>
            <person name="Hoffman S.L."/>
            <person name="Gardner M.J."/>
            <person name="Carucci D.J."/>
        </authorList>
    </citation>
    <scope>NUCLEOTIDE SEQUENCE [LARGE SCALE GENOMIC DNA]</scope>
    <source>
        <strain evidence="2 3">17XNL</strain>
    </source>
</reference>
<dbReference type="NCBIfam" id="TIGR01590">
    <property type="entry name" value="yir-bir-cir_Pla"/>
    <property type="match status" value="1"/>
</dbReference>
<evidence type="ECO:0000313" key="2">
    <source>
        <dbReference type="EMBL" id="EAA19380.1"/>
    </source>
</evidence>
<organism evidence="2 3">
    <name type="scientific">Plasmodium yoelii yoelii</name>
    <dbReference type="NCBI Taxonomy" id="73239"/>
    <lineage>
        <taxon>Eukaryota</taxon>
        <taxon>Sar</taxon>
        <taxon>Alveolata</taxon>
        <taxon>Apicomplexa</taxon>
        <taxon>Aconoidasida</taxon>
        <taxon>Haemosporida</taxon>
        <taxon>Plasmodiidae</taxon>
        <taxon>Plasmodium</taxon>
        <taxon>Plasmodium (Vinckeia)</taxon>
    </lineage>
</organism>
<gene>
    <name evidence="2" type="ORF">PY07035</name>
</gene>
<dbReference type="InParanoid" id="Q7R932"/>
<keyword evidence="3" id="KW-1185">Reference proteome</keyword>
<keyword evidence="1" id="KW-0472">Membrane</keyword>
<feature type="transmembrane region" description="Helical" evidence="1">
    <location>
        <begin position="312"/>
        <end position="337"/>
    </location>
</feature>